<name>A0ABT9H3K8_9GAMM</name>
<accession>A0ABT9H3K8</accession>
<sequence length="168" mass="18711">MELQFSNPDHFTNVQMVHDTVMGGRSRGFVEPVAEPVGLRFYGELSLANNGGFASAQFRLAEALPVFDYNRITLHLAADGRAYQLRLKTPFIPGGVAYVANFQTSVDQPSYDFQPNSFVGQFRGRRVRNLPPLNFADVSHISVMLADKNSGEFDIILYSIDFSSLQSI</sequence>
<proteinExistence type="inferred from homology"/>
<dbReference type="Proteomes" id="UP001231616">
    <property type="component" value="Unassembled WGS sequence"/>
</dbReference>
<evidence type="ECO:0000313" key="4">
    <source>
        <dbReference type="Proteomes" id="UP001231616"/>
    </source>
</evidence>
<dbReference type="SUPFAM" id="SSF49785">
    <property type="entry name" value="Galactose-binding domain-like"/>
    <property type="match status" value="1"/>
</dbReference>
<gene>
    <name evidence="3" type="ORF">Q3O60_17075</name>
</gene>
<evidence type="ECO:0000259" key="2">
    <source>
        <dbReference type="Pfam" id="PF08547"/>
    </source>
</evidence>
<protein>
    <submittedName>
        <fullName evidence="3">CIA30 family protein</fullName>
    </submittedName>
</protein>
<keyword evidence="4" id="KW-1185">Reference proteome</keyword>
<evidence type="ECO:0000256" key="1">
    <source>
        <dbReference type="ARBA" id="ARBA00007884"/>
    </source>
</evidence>
<reference evidence="3 4" key="1">
    <citation type="submission" date="2023-08" db="EMBL/GenBank/DDBJ databases">
        <authorList>
            <person name="Joshi A."/>
            <person name="Thite S."/>
        </authorList>
    </citation>
    <scope>NUCLEOTIDE SEQUENCE [LARGE SCALE GENOMIC DNA]</scope>
    <source>
        <strain evidence="3 4">AC40</strain>
    </source>
</reference>
<dbReference type="InterPro" id="IPR039131">
    <property type="entry name" value="NDUFAF1"/>
</dbReference>
<dbReference type="RefSeq" id="WP_305895143.1">
    <property type="nucleotide sequence ID" value="NZ_JAUZVZ010000039.1"/>
</dbReference>
<dbReference type="InterPro" id="IPR013857">
    <property type="entry name" value="NADH-UbQ_OxRdtase-assoc_prot30"/>
</dbReference>
<dbReference type="EMBL" id="JAUZVZ010000039">
    <property type="protein sequence ID" value="MDP4537897.1"/>
    <property type="molecule type" value="Genomic_DNA"/>
</dbReference>
<organism evidence="3 4">
    <name type="scientific">Alkalimonas collagenimarina</name>
    <dbReference type="NCBI Taxonomy" id="400390"/>
    <lineage>
        <taxon>Bacteria</taxon>
        <taxon>Pseudomonadati</taxon>
        <taxon>Pseudomonadota</taxon>
        <taxon>Gammaproteobacteria</taxon>
        <taxon>Alkalimonas</taxon>
    </lineage>
</organism>
<feature type="domain" description="NADH:ubiquinone oxidoreductase intermediate-associated protein 30" evidence="2">
    <location>
        <begin position="4"/>
        <end position="155"/>
    </location>
</feature>
<evidence type="ECO:0000313" key="3">
    <source>
        <dbReference type="EMBL" id="MDP4537897.1"/>
    </source>
</evidence>
<comment type="similarity">
    <text evidence="1">Belongs to the CIA30 family.</text>
</comment>
<dbReference type="PANTHER" id="PTHR13194:SF19">
    <property type="entry name" value="NAD(P)-BINDING ROSSMANN-FOLD SUPERFAMILY PROTEIN"/>
    <property type="match status" value="1"/>
</dbReference>
<dbReference type="PANTHER" id="PTHR13194">
    <property type="entry name" value="COMPLEX I INTERMEDIATE-ASSOCIATED PROTEIN 30"/>
    <property type="match status" value="1"/>
</dbReference>
<dbReference type="InterPro" id="IPR008979">
    <property type="entry name" value="Galactose-bd-like_sf"/>
</dbReference>
<dbReference type="Pfam" id="PF08547">
    <property type="entry name" value="CIA30"/>
    <property type="match status" value="1"/>
</dbReference>
<comment type="caution">
    <text evidence="3">The sequence shown here is derived from an EMBL/GenBank/DDBJ whole genome shotgun (WGS) entry which is preliminary data.</text>
</comment>